<organism evidence="5 6">
    <name type="scientific">Rhodococcus jostii</name>
    <dbReference type="NCBI Taxonomy" id="132919"/>
    <lineage>
        <taxon>Bacteria</taxon>
        <taxon>Bacillati</taxon>
        <taxon>Actinomycetota</taxon>
        <taxon>Actinomycetes</taxon>
        <taxon>Mycobacteriales</taxon>
        <taxon>Nocardiaceae</taxon>
        <taxon>Rhodococcus</taxon>
    </lineage>
</organism>
<dbReference type="InterPro" id="IPR029058">
    <property type="entry name" value="AB_hydrolase_fold"/>
</dbReference>
<gene>
    <name evidence="5" type="ORF">R3Q59_41785</name>
</gene>
<evidence type="ECO:0000256" key="3">
    <source>
        <dbReference type="ARBA" id="ARBA00022801"/>
    </source>
</evidence>
<dbReference type="SUPFAM" id="SSF53474">
    <property type="entry name" value="alpha/beta-Hydrolases"/>
    <property type="match status" value="1"/>
</dbReference>
<comment type="similarity">
    <text evidence="1">Belongs to the peptidase S33 family.</text>
</comment>
<dbReference type="PRINTS" id="PR00412">
    <property type="entry name" value="EPOXHYDRLASE"/>
</dbReference>
<protein>
    <submittedName>
        <fullName evidence="5">Epoxide hydrolase</fullName>
    </submittedName>
</protein>
<dbReference type="GO" id="GO:0016787">
    <property type="term" value="F:hydrolase activity"/>
    <property type="evidence" value="ECO:0007669"/>
    <property type="project" value="UniProtKB-KW"/>
</dbReference>
<dbReference type="InterPro" id="IPR010497">
    <property type="entry name" value="Epoxide_hydro_N"/>
</dbReference>
<reference evidence="5 6" key="1">
    <citation type="submission" date="2023-10" db="EMBL/GenBank/DDBJ databases">
        <title>Development of a sustainable strategy for remediation of hydrocarbon-contaminated territories based on the waste exchange concept.</title>
        <authorList>
            <person name="Krivoruchko A."/>
        </authorList>
    </citation>
    <scope>NUCLEOTIDE SEQUENCE [LARGE SCALE GENOMIC DNA]</scope>
    <source>
        <strain evidence="5 6">IEGM 60</strain>
    </source>
</reference>
<accession>A0ABU4CTW0</accession>
<evidence type="ECO:0000313" key="5">
    <source>
        <dbReference type="EMBL" id="MDV6287004.1"/>
    </source>
</evidence>
<name>A0ABU4CTW0_RHOJO</name>
<dbReference type="InterPro" id="IPR000639">
    <property type="entry name" value="Epox_hydrolase-like"/>
</dbReference>
<evidence type="ECO:0000313" key="6">
    <source>
        <dbReference type="Proteomes" id="UP001185737"/>
    </source>
</evidence>
<dbReference type="RefSeq" id="WP_317571944.1">
    <property type="nucleotide sequence ID" value="NZ_JAWLKA010000061.1"/>
</dbReference>
<dbReference type="InterPro" id="IPR016292">
    <property type="entry name" value="Epoxide_hydrolase"/>
</dbReference>
<evidence type="ECO:0000256" key="1">
    <source>
        <dbReference type="ARBA" id="ARBA00010088"/>
    </source>
</evidence>
<dbReference type="Pfam" id="PF06441">
    <property type="entry name" value="EHN"/>
    <property type="match status" value="1"/>
</dbReference>
<sequence length="391" mass="44403">MIERPEPFTVAIDPPIIDRIRRRVAEHRLEAFPALHGWQLGTPIEHVQRLREFWLKSFDWSRSQEELNRLPQFRCRVAGDNLYYVHLRSRTEKPRGALVLIHGWPGSFFEFYGLIDELMSDPAWSYDIVVPSLPGFAFSTPLSRPLGCRAMADRIHTLMTEILGYPTYVAQGGDWGSVIASWLGFDHSQSCRAIYLSTDGLRPHGATPYEADRSGDWTTEELAHFAMESTDLQDELGYYRIQATRPQTLGIALHDSPLGAAAWIIEKYQRWSNCSDSDDIGERLGWQHLLTIAMLYLIDDAFVTSTWIYAGHELDDPPTLPPGARVEVPTAFAAYRDPVDPAPPRSLVERSHNLISWTEMPKGGHFAALEEPKLFAADLRRFLGLIDETTL</sequence>
<keyword evidence="2" id="KW-0058">Aromatic hydrocarbons catabolism</keyword>
<evidence type="ECO:0000259" key="4">
    <source>
        <dbReference type="Pfam" id="PF06441"/>
    </source>
</evidence>
<dbReference type="PANTHER" id="PTHR21661:SF35">
    <property type="entry name" value="EPOXIDE HYDROLASE"/>
    <property type="match status" value="1"/>
</dbReference>
<dbReference type="PIRSF" id="PIRSF001112">
    <property type="entry name" value="Epoxide_hydrolase"/>
    <property type="match status" value="1"/>
</dbReference>
<dbReference type="Gene3D" id="3.40.50.1820">
    <property type="entry name" value="alpha/beta hydrolase"/>
    <property type="match status" value="1"/>
</dbReference>
<keyword evidence="6" id="KW-1185">Reference proteome</keyword>
<feature type="domain" description="Epoxide hydrolase N-terminal" evidence="4">
    <location>
        <begin position="6"/>
        <end position="111"/>
    </location>
</feature>
<proteinExistence type="inferred from homology"/>
<evidence type="ECO:0000256" key="2">
    <source>
        <dbReference type="ARBA" id="ARBA00022797"/>
    </source>
</evidence>
<dbReference type="Proteomes" id="UP001185737">
    <property type="component" value="Unassembled WGS sequence"/>
</dbReference>
<keyword evidence="3 5" id="KW-0378">Hydrolase</keyword>
<comment type="caution">
    <text evidence="5">The sequence shown here is derived from an EMBL/GenBank/DDBJ whole genome shotgun (WGS) entry which is preliminary data.</text>
</comment>
<dbReference type="PANTHER" id="PTHR21661">
    <property type="entry name" value="EPOXIDE HYDROLASE 1-RELATED"/>
    <property type="match status" value="1"/>
</dbReference>
<dbReference type="EMBL" id="JAWLKA010000061">
    <property type="protein sequence ID" value="MDV6287004.1"/>
    <property type="molecule type" value="Genomic_DNA"/>
</dbReference>